<evidence type="ECO:0000313" key="3">
    <source>
        <dbReference type="Proteomes" id="UP001158067"/>
    </source>
</evidence>
<feature type="compositionally biased region" description="Basic and acidic residues" evidence="1">
    <location>
        <begin position="108"/>
        <end position="118"/>
    </location>
</feature>
<sequence>MNPSQPNDPISEPTVDPISEPATTPESNPEAPKPQRNNPLHGVTLEVILKYLVAEYGWEELGDRINIHCFNYDPSIKSSLKFLRKTEWARAKVERLYVNSISFDERHRGRELEQREAKPIPPNVWGQPRPE</sequence>
<proteinExistence type="predicted"/>
<dbReference type="Pfam" id="PF09905">
    <property type="entry name" value="VF530"/>
    <property type="match status" value="1"/>
</dbReference>
<protein>
    <submittedName>
        <fullName evidence="2">Uncharacterized conserved protein</fullName>
    </submittedName>
</protein>
<dbReference type="InterPro" id="IPR018668">
    <property type="entry name" value="DNA-binding_VF530-like"/>
</dbReference>
<feature type="region of interest" description="Disordered" evidence="1">
    <location>
        <begin position="1"/>
        <end position="40"/>
    </location>
</feature>
<comment type="caution">
    <text evidence="2">The sequence shown here is derived from an EMBL/GenBank/DDBJ whole genome shotgun (WGS) entry which is preliminary data.</text>
</comment>
<dbReference type="EMBL" id="FXUG01000014">
    <property type="protein sequence ID" value="SMP71713.1"/>
    <property type="molecule type" value="Genomic_DNA"/>
</dbReference>
<reference evidence="2 3" key="1">
    <citation type="submission" date="2017-05" db="EMBL/GenBank/DDBJ databases">
        <authorList>
            <person name="Varghese N."/>
            <person name="Submissions S."/>
        </authorList>
    </citation>
    <scope>NUCLEOTIDE SEQUENCE [LARGE SCALE GENOMIC DNA]</scope>
    <source>
        <strain evidence="2 3">DSM 25457</strain>
    </source>
</reference>
<evidence type="ECO:0000256" key="1">
    <source>
        <dbReference type="SAM" id="MobiDB-lite"/>
    </source>
</evidence>
<keyword evidence="3" id="KW-1185">Reference proteome</keyword>
<gene>
    <name evidence="2" type="ORF">SAMN06265222_114101</name>
</gene>
<feature type="region of interest" description="Disordered" evidence="1">
    <location>
        <begin position="108"/>
        <end position="131"/>
    </location>
</feature>
<dbReference type="Proteomes" id="UP001158067">
    <property type="component" value="Unassembled WGS sequence"/>
</dbReference>
<accession>A0ABY1QI59</accession>
<dbReference type="InterPro" id="IPR036361">
    <property type="entry name" value="SAP_dom_sf"/>
</dbReference>
<name>A0ABY1QI59_9BACT</name>
<organism evidence="2 3">
    <name type="scientific">Neorhodopirellula lusitana</name>
    <dbReference type="NCBI Taxonomy" id="445327"/>
    <lineage>
        <taxon>Bacteria</taxon>
        <taxon>Pseudomonadati</taxon>
        <taxon>Planctomycetota</taxon>
        <taxon>Planctomycetia</taxon>
        <taxon>Pirellulales</taxon>
        <taxon>Pirellulaceae</taxon>
        <taxon>Neorhodopirellula</taxon>
    </lineage>
</organism>
<dbReference type="RefSeq" id="WP_283434492.1">
    <property type="nucleotide sequence ID" value="NZ_FXUG01000014.1"/>
</dbReference>
<evidence type="ECO:0000313" key="2">
    <source>
        <dbReference type="EMBL" id="SMP71713.1"/>
    </source>
</evidence>
<dbReference type="Gene3D" id="1.10.720.30">
    <property type="entry name" value="SAP domain"/>
    <property type="match status" value="1"/>
</dbReference>